<dbReference type="AlphaFoldDB" id="A0A9W4X690"/>
<evidence type="ECO:0000313" key="1">
    <source>
        <dbReference type="EMBL" id="CAI2197960.1"/>
    </source>
</evidence>
<sequence length="47" mass="5247">MQKRHALVEISCGPVYKGDAQSILHNKKAYLRKTALGSKKITDIFST</sequence>
<dbReference type="EMBL" id="CAMKVN010017479">
    <property type="protein sequence ID" value="CAI2197960.1"/>
    <property type="molecule type" value="Genomic_DNA"/>
</dbReference>
<gene>
    <name evidence="1" type="ORF">FWILDA_LOCUS18336</name>
</gene>
<accession>A0A9W4X690</accession>
<reference evidence="1" key="1">
    <citation type="submission" date="2022-08" db="EMBL/GenBank/DDBJ databases">
        <authorList>
            <person name="Kallberg Y."/>
            <person name="Tangrot J."/>
            <person name="Rosling A."/>
        </authorList>
    </citation>
    <scope>NUCLEOTIDE SEQUENCE</scope>
    <source>
        <strain evidence="1">Wild A</strain>
    </source>
</reference>
<comment type="caution">
    <text evidence="1">The sequence shown here is derived from an EMBL/GenBank/DDBJ whole genome shotgun (WGS) entry which is preliminary data.</text>
</comment>
<feature type="non-terminal residue" evidence="1">
    <location>
        <position position="47"/>
    </location>
</feature>
<proteinExistence type="predicted"/>
<keyword evidence="2" id="KW-1185">Reference proteome</keyword>
<organism evidence="1 2">
    <name type="scientific">Funneliformis geosporum</name>
    <dbReference type="NCBI Taxonomy" id="1117311"/>
    <lineage>
        <taxon>Eukaryota</taxon>
        <taxon>Fungi</taxon>
        <taxon>Fungi incertae sedis</taxon>
        <taxon>Mucoromycota</taxon>
        <taxon>Glomeromycotina</taxon>
        <taxon>Glomeromycetes</taxon>
        <taxon>Glomerales</taxon>
        <taxon>Glomeraceae</taxon>
        <taxon>Funneliformis</taxon>
    </lineage>
</organism>
<protein>
    <submittedName>
        <fullName evidence="1">13150_t:CDS:1</fullName>
    </submittedName>
</protein>
<dbReference type="Proteomes" id="UP001153678">
    <property type="component" value="Unassembled WGS sequence"/>
</dbReference>
<evidence type="ECO:0000313" key="2">
    <source>
        <dbReference type="Proteomes" id="UP001153678"/>
    </source>
</evidence>
<name>A0A9W4X690_9GLOM</name>